<dbReference type="Pfam" id="PF06597">
    <property type="entry name" value="Clostridium_P47"/>
    <property type="match status" value="1"/>
</dbReference>
<evidence type="ECO:0000259" key="4">
    <source>
        <dbReference type="Pfam" id="PF06597"/>
    </source>
</evidence>
<dbReference type="Proteomes" id="UP000439994">
    <property type="component" value="Unassembled WGS sequence"/>
</dbReference>
<reference evidence="5 6" key="1">
    <citation type="submission" date="2019-11" db="EMBL/GenBank/DDBJ databases">
        <title>P. haliotis isolates from Z. marina roots.</title>
        <authorList>
            <person name="Cohen M."/>
            <person name="Jospin G."/>
            <person name="Eisen J.A."/>
            <person name="Coil D.A."/>
        </authorList>
    </citation>
    <scope>NUCLEOTIDE SEQUENCE [LARGE SCALE GENOMIC DNA]</scope>
    <source>
        <strain evidence="5 6">UCD-MCMsp1aY</strain>
    </source>
</reference>
<keyword evidence="3" id="KW-0472">Membrane</keyword>
<evidence type="ECO:0000313" key="5">
    <source>
        <dbReference type="EMBL" id="MUH72718.1"/>
    </source>
</evidence>
<feature type="transmembrane region" description="Helical" evidence="3">
    <location>
        <begin position="452"/>
        <end position="479"/>
    </location>
</feature>
<comment type="caution">
    <text evidence="5">The sequence shown here is derived from an EMBL/GenBank/DDBJ whole genome shotgun (WGS) entry which is preliminary data.</text>
</comment>
<keyword evidence="1" id="KW-0843">Virulence</keyword>
<evidence type="ECO:0000256" key="1">
    <source>
        <dbReference type="ARBA" id="ARBA00023026"/>
    </source>
</evidence>
<accession>A0A6N8F8Z3</accession>
<feature type="domain" description="Protein OrfX2/OrfX3/P47" evidence="4">
    <location>
        <begin position="75"/>
        <end position="523"/>
    </location>
</feature>
<organism evidence="5 6">
    <name type="scientific">Psychrosphaera haliotis</name>
    <dbReference type="NCBI Taxonomy" id="555083"/>
    <lineage>
        <taxon>Bacteria</taxon>
        <taxon>Pseudomonadati</taxon>
        <taxon>Pseudomonadota</taxon>
        <taxon>Gammaproteobacteria</taxon>
        <taxon>Alteromonadales</taxon>
        <taxon>Pseudoalteromonadaceae</taxon>
        <taxon>Psychrosphaera</taxon>
    </lineage>
</organism>
<evidence type="ECO:0000256" key="2">
    <source>
        <dbReference type="ARBA" id="ARBA00035010"/>
    </source>
</evidence>
<dbReference type="OrthoDB" id="6780533at2"/>
<sequence>MPVSKCLAMLAKQRPPLHKRINNMNVDSTQKVSLIEGLANTDVIHMRFPHLTSNPPRKTFAKSMALLGSGAIADTYNWDTVYAIKFPDANIGLAKEGATPKDFSTSADGATASGTFNPWQLSGGAGILLHMTIPIDKGNTVYQNTTYPMDGAVATIELELKALAGVSGNNGTPNDVIPDATKPVSVTNLTNVPGDPSFIVKAVMSGLIEKWLTDNLVDFKHAFSTVTLNETADKDQFQWMKPTGLGWAVSAQGSLADNVFGMLCMTEKRAVPNSMQISPNAIPSGQRAGFLIAQDRVLEKLVKPGVNSLFEGSVVGDFEVVNDGTMLRNVNTVYMDPVKLGAGTYKPKLEPGHFQLTLEANEIKMELIKAEVDFSPGIKIMMDYTAFSSMELALNSKGEQIIVYKEASAPIIDHNVEVAAWVTWATVAASVLAAVATLGFGSWAKTAIERVVIRVIAVVIVLIVGELIANIGTIITAVAEGEKDKIPPVTLMVASATDPIVWPDSKNFLITSAGLNVSMQFGGNPQFS</sequence>
<dbReference type="InterPro" id="IPR010567">
    <property type="entry name" value="OrfX2/OrfX3/P47"/>
</dbReference>
<keyword evidence="6" id="KW-1185">Reference proteome</keyword>
<keyword evidence="3" id="KW-0812">Transmembrane</keyword>
<evidence type="ECO:0000256" key="3">
    <source>
        <dbReference type="SAM" id="Phobius"/>
    </source>
</evidence>
<protein>
    <submittedName>
        <fullName evidence="5">TULIP family P47-like protein</fullName>
    </submittedName>
</protein>
<name>A0A6N8F8Z3_9GAMM</name>
<gene>
    <name evidence="5" type="ORF">GNP35_09590</name>
</gene>
<keyword evidence="3" id="KW-1133">Transmembrane helix</keyword>
<comment type="similarity">
    <text evidence="2">Belongs to the TULIP P47 family.</text>
</comment>
<dbReference type="EMBL" id="WOCD01000003">
    <property type="protein sequence ID" value="MUH72718.1"/>
    <property type="molecule type" value="Genomic_DNA"/>
</dbReference>
<proteinExistence type="inferred from homology"/>
<feature type="transmembrane region" description="Helical" evidence="3">
    <location>
        <begin position="418"/>
        <end position="440"/>
    </location>
</feature>
<evidence type="ECO:0000313" key="6">
    <source>
        <dbReference type="Proteomes" id="UP000439994"/>
    </source>
</evidence>
<dbReference type="AlphaFoldDB" id="A0A6N8F8Z3"/>